<keyword evidence="2" id="KW-1185">Reference proteome</keyword>
<sequence>MYYQMEFDKCLNGDGTLFYKERMELLSGIGMFIRYSPVFKVDDNKEPTENDFFVDGKYRSLNSLLKVSYDNKEKEFRFVLDQIVRGKLSFQIAGYQKDVSQKVIGNLTEPQSELVLKKKFYGYSEAIEIDSEEFFFLKDNYGHMFVNDENLESCAYSWHEVGTFSEYDELKINCSYFVYHEDRKEIVVATFEKHGEELLWVINDLNGVESLEISDLKSVTPELVEKEFCYFA</sequence>
<reference evidence="1 2" key="1">
    <citation type="submission" date="2021-03" db="EMBL/GenBank/DDBJ databases">
        <title>Enterococcal diversity collection.</title>
        <authorList>
            <person name="Gilmore M.S."/>
            <person name="Schwartzman J."/>
            <person name="Van Tyne D."/>
            <person name="Martin M."/>
            <person name="Earl A.M."/>
            <person name="Manson A.L."/>
            <person name="Straub T."/>
            <person name="Salamzade R."/>
            <person name="Saavedra J."/>
            <person name="Lebreton F."/>
            <person name="Prichula J."/>
            <person name="Schaufler K."/>
            <person name="Gaca A."/>
            <person name="Sgardioli B."/>
            <person name="Wagenaar J."/>
            <person name="Strong T."/>
        </authorList>
    </citation>
    <scope>NUCLEOTIDE SEQUENCE [LARGE SCALE GENOMIC DNA]</scope>
    <source>
        <strain evidence="1 2">MSG2901</strain>
    </source>
</reference>
<accession>A0ABS3HYE9</accession>
<name>A0ABS3HYE9_9ENTE</name>
<dbReference type="Proteomes" id="UP000664832">
    <property type="component" value="Unassembled WGS sequence"/>
</dbReference>
<dbReference type="RefSeq" id="WP_206898309.1">
    <property type="nucleotide sequence ID" value="NZ_JAFLWI010000005.1"/>
</dbReference>
<proteinExistence type="predicted"/>
<gene>
    <name evidence="1" type="ORF">JZO71_03995</name>
</gene>
<dbReference type="EMBL" id="JAFLWI010000005">
    <property type="protein sequence ID" value="MBO0481487.1"/>
    <property type="molecule type" value="Genomic_DNA"/>
</dbReference>
<protein>
    <submittedName>
        <fullName evidence="1">Uncharacterized protein</fullName>
    </submittedName>
</protein>
<comment type="caution">
    <text evidence="1">The sequence shown here is derived from an EMBL/GenBank/DDBJ whole genome shotgun (WGS) entry which is preliminary data.</text>
</comment>
<evidence type="ECO:0000313" key="2">
    <source>
        <dbReference type="Proteomes" id="UP000664832"/>
    </source>
</evidence>
<evidence type="ECO:0000313" key="1">
    <source>
        <dbReference type="EMBL" id="MBO0481487.1"/>
    </source>
</evidence>
<organism evidence="1 2">
    <name type="scientific">Candidatus Enterococcus courvalinii</name>
    <dbReference type="NCBI Taxonomy" id="2815329"/>
    <lineage>
        <taxon>Bacteria</taxon>
        <taxon>Bacillati</taxon>
        <taxon>Bacillota</taxon>
        <taxon>Bacilli</taxon>
        <taxon>Lactobacillales</taxon>
        <taxon>Enterococcaceae</taxon>
        <taxon>Enterococcus</taxon>
    </lineage>
</organism>